<sequence>MSEPGKARRSRRSRQETEADLLAAARRLLDRDGVLAGINLREVAAEAGVNHGQIYQYFGTRQALLRAAASDLVERRVAEGDGHWERPFPERRQAMFHYRVEEPEVVRLETLLALDGDTDFSPLPRFEETRRSLDRDLHSGALPPDADAVAAHVMTAAAQMGYAIFREAYARDTGIPLAELDERAGEAYARMVAGLTSGATGETTGE</sequence>
<dbReference type="InterPro" id="IPR009057">
    <property type="entry name" value="Homeodomain-like_sf"/>
</dbReference>
<name>A0AAU8KR13_9ACTN</name>
<reference evidence="6" key="1">
    <citation type="submission" date="2023-10" db="EMBL/GenBank/DDBJ databases">
        <title>Complete genome sequence of Streptomyces sp. JL1001.</title>
        <authorList>
            <person name="Jiang L."/>
        </authorList>
    </citation>
    <scope>NUCLEOTIDE SEQUENCE</scope>
    <source>
        <strain evidence="6">JL1001</strain>
    </source>
</reference>
<dbReference type="InterPro" id="IPR001647">
    <property type="entry name" value="HTH_TetR"/>
</dbReference>
<evidence type="ECO:0000313" key="6">
    <source>
        <dbReference type="EMBL" id="XCN17539.1"/>
    </source>
</evidence>
<dbReference type="RefSeq" id="WP_354598277.1">
    <property type="nucleotide sequence ID" value="NZ_CP136798.1"/>
</dbReference>
<gene>
    <name evidence="6" type="ORF">R1Y80_29620</name>
</gene>
<keyword evidence="2 4" id="KW-0238">DNA-binding</keyword>
<feature type="domain" description="HTH tetR-type" evidence="5">
    <location>
        <begin position="15"/>
        <end position="76"/>
    </location>
</feature>
<proteinExistence type="predicted"/>
<dbReference type="SUPFAM" id="SSF46689">
    <property type="entry name" value="Homeodomain-like"/>
    <property type="match status" value="1"/>
</dbReference>
<evidence type="ECO:0000259" key="5">
    <source>
        <dbReference type="PROSITE" id="PS50977"/>
    </source>
</evidence>
<accession>A0AAU8KR13</accession>
<dbReference type="InterPro" id="IPR050109">
    <property type="entry name" value="HTH-type_TetR-like_transc_reg"/>
</dbReference>
<organism evidence="6">
    <name type="scientific">Streptomyces sp. JL1001</name>
    <dbReference type="NCBI Taxonomy" id="3078227"/>
    <lineage>
        <taxon>Bacteria</taxon>
        <taxon>Bacillati</taxon>
        <taxon>Actinomycetota</taxon>
        <taxon>Actinomycetes</taxon>
        <taxon>Kitasatosporales</taxon>
        <taxon>Streptomycetaceae</taxon>
        <taxon>Streptomyces</taxon>
    </lineage>
</organism>
<dbReference type="Pfam" id="PF00440">
    <property type="entry name" value="TetR_N"/>
    <property type="match status" value="1"/>
</dbReference>
<dbReference type="AlphaFoldDB" id="A0AAU8KR13"/>
<evidence type="ECO:0000256" key="1">
    <source>
        <dbReference type="ARBA" id="ARBA00023015"/>
    </source>
</evidence>
<keyword evidence="3" id="KW-0804">Transcription</keyword>
<evidence type="ECO:0000256" key="2">
    <source>
        <dbReference type="ARBA" id="ARBA00023125"/>
    </source>
</evidence>
<dbReference type="PANTHER" id="PTHR30055:SF234">
    <property type="entry name" value="HTH-TYPE TRANSCRIPTIONAL REGULATOR BETI"/>
    <property type="match status" value="1"/>
</dbReference>
<evidence type="ECO:0000256" key="3">
    <source>
        <dbReference type="ARBA" id="ARBA00023163"/>
    </source>
</evidence>
<dbReference type="GO" id="GO:0000976">
    <property type="term" value="F:transcription cis-regulatory region binding"/>
    <property type="evidence" value="ECO:0007669"/>
    <property type="project" value="TreeGrafter"/>
</dbReference>
<feature type="DNA-binding region" description="H-T-H motif" evidence="4">
    <location>
        <begin position="39"/>
        <end position="58"/>
    </location>
</feature>
<protein>
    <submittedName>
        <fullName evidence="6">TetR/AcrR family transcriptional regulator</fullName>
    </submittedName>
</protein>
<evidence type="ECO:0000256" key="4">
    <source>
        <dbReference type="PROSITE-ProRule" id="PRU00335"/>
    </source>
</evidence>
<dbReference type="EMBL" id="CP136798">
    <property type="protein sequence ID" value="XCN17539.1"/>
    <property type="molecule type" value="Genomic_DNA"/>
</dbReference>
<dbReference type="GO" id="GO:0003700">
    <property type="term" value="F:DNA-binding transcription factor activity"/>
    <property type="evidence" value="ECO:0007669"/>
    <property type="project" value="TreeGrafter"/>
</dbReference>
<dbReference type="PANTHER" id="PTHR30055">
    <property type="entry name" value="HTH-TYPE TRANSCRIPTIONAL REGULATOR RUTR"/>
    <property type="match status" value="1"/>
</dbReference>
<keyword evidence="1" id="KW-0805">Transcription regulation</keyword>
<dbReference type="Gene3D" id="1.10.357.10">
    <property type="entry name" value="Tetracycline Repressor, domain 2"/>
    <property type="match status" value="1"/>
</dbReference>
<dbReference type="PROSITE" id="PS50977">
    <property type="entry name" value="HTH_TETR_2"/>
    <property type="match status" value="1"/>
</dbReference>